<comment type="caution">
    <text evidence="2">The sequence shown here is derived from an EMBL/GenBank/DDBJ whole genome shotgun (WGS) entry which is preliminary data.</text>
</comment>
<protein>
    <submittedName>
        <fullName evidence="2">Uncharacterized protein</fullName>
    </submittedName>
</protein>
<feature type="region of interest" description="Disordered" evidence="1">
    <location>
        <begin position="34"/>
        <end position="60"/>
    </location>
</feature>
<organism evidence="2 3">
    <name type="scientific">Kaistia defluvii</name>
    <dbReference type="NCBI Taxonomy" id="410841"/>
    <lineage>
        <taxon>Bacteria</taxon>
        <taxon>Pseudomonadati</taxon>
        <taxon>Pseudomonadota</taxon>
        <taxon>Alphaproteobacteria</taxon>
        <taxon>Hyphomicrobiales</taxon>
        <taxon>Kaistiaceae</taxon>
        <taxon>Kaistia</taxon>
    </lineage>
</organism>
<keyword evidence="3" id="KW-1185">Reference proteome</keyword>
<reference evidence="2 3" key="1">
    <citation type="submission" date="2024-06" db="EMBL/GenBank/DDBJ databases">
        <title>Sorghum-associated microbial communities from plants grown in Nebraska, USA.</title>
        <authorList>
            <person name="Schachtman D."/>
        </authorList>
    </citation>
    <scope>NUCLEOTIDE SEQUENCE [LARGE SCALE GENOMIC DNA]</scope>
    <source>
        <strain evidence="2 3">3207</strain>
    </source>
</reference>
<name>A0ABV2QTG1_9HYPH</name>
<evidence type="ECO:0000256" key="1">
    <source>
        <dbReference type="SAM" id="MobiDB-lite"/>
    </source>
</evidence>
<gene>
    <name evidence="2" type="ORF">ABIE08_000229</name>
</gene>
<evidence type="ECO:0000313" key="3">
    <source>
        <dbReference type="Proteomes" id="UP001549321"/>
    </source>
</evidence>
<sequence>MGTILSYSVDRRRRARANLPKQGQCEIIIFSGVRIDRSRPERPPPPQPALAPQPKPGRGG</sequence>
<dbReference type="EMBL" id="JBEPSM010000001">
    <property type="protein sequence ID" value="MET4632316.1"/>
    <property type="molecule type" value="Genomic_DNA"/>
</dbReference>
<feature type="compositionally biased region" description="Pro residues" evidence="1">
    <location>
        <begin position="43"/>
        <end position="60"/>
    </location>
</feature>
<evidence type="ECO:0000313" key="2">
    <source>
        <dbReference type="EMBL" id="MET4632316.1"/>
    </source>
</evidence>
<dbReference type="RefSeq" id="WP_354548102.1">
    <property type="nucleotide sequence ID" value="NZ_JBEPSM010000001.1"/>
</dbReference>
<dbReference type="Proteomes" id="UP001549321">
    <property type="component" value="Unassembled WGS sequence"/>
</dbReference>
<proteinExistence type="predicted"/>
<accession>A0ABV2QTG1</accession>